<dbReference type="GO" id="GO:0003676">
    <property type="term" value="F:nucleic acid binding"/>
    <property type="evidence" value="ECO:0007669"/>
    <property type="project" value="InterPro"/>
</dbReference>
<dbReference type="Gene3D" id="3.30.420.10">
    <property type="entry name" value="Ribonuclease H-like superfamily/Ribonuclease H"/>
    <property type="match status" value="1"/>
</dbReference>
<dbReference type="InterPro" id="IPR036397">
    <property type="entry name" value="RNaseH_sf"/>
</dbReference>
<proteinExistence type="predicted"/>
<reference evidence="2" key="1">
    <citation type="submission" date="2021-02" db="EMBL/GenBank/DDBJ databases">
        <authorList>
            <person name="Nowell W R."/>
        </authorList>
    </citation>
    <scope>NUCLEOTIDE SEQUENCE</scope>
</reference>
<dbReference type="Proteomes" id="UP000663866">
    <property type="component" value="Unassembled WGS sequence"/>
</dbReference>
<accession>A0A816Y1D0</accession>
<dbReference type="Proteomes" id="UP000663887">
    <property type="component" value="Unassembled WGS sequence"/>
</dbReference>
<dbReference type="EMBL" id="CAJOBG010005229">
    <property type="protein sequence ID" value="CAF4144668.1"/>
    <property type="molecule type" value="Genomic_DNA"/>
</dbReference>
<gene>
    <name evidence="3" type="ORF">OVN521_LOCUS23265</name>
    <name evidence="4" type="ORF">UXM345_LOCUS35057</name>
    <name evidence="2" type="ORF">XDN619_LOCUS29162</name>
</gene>
<protein>
    <recommendedName>
        <fullName evidence="7">Tc1-like transposase DDE domain-containing protein</fullName>
    </recommendedName>
</protein>
<keyword evidence="5" id="KW-1185">Reference proteome</keyword>
<evidence type="ECO:0000313" key="2">
    <source>
        <dbReference type="EMBL" id="CAF2154185.1"/>
    </source>
</evidence>
<comment type="caution">
    <text evidence="2">The sequence shown here is derived from an EMBL/GenBank/DDBJ whole genome shotgun (WGS) entry which is preliminary data.</text>
</comment>
<feature type="region of interest" description="Disordered" evidence="1">
    <location>
        <begin position="460"/>
        <end position="481"/>
    </location>
</feature>
<evidence type="ECO:0000313" key="4">
    <source>
        <dbReference type="EMBL" id="CAF4332160.1"/>
    </source>
</evidence>
<evidence type="ECO:0000313" key="3">
    <source>
        <dbReference type="EMBL" id="CAF4144668.1"/>
    </source>
</evidence>
<dbReference type="EMBL" id="CAJNRG010014263">
    <property type="protein sequence ID" value="CAF2154185.1"/>
    <property type="molecule type" value="Genomic_DNA"/>
</dbReference>
<evidence type="ECO:0000313" key="6">
    <source>
        <dbReference type="Proteomes" id="UP000663887"/>
    </source>
</evidence>
<dbReference type="PANTHER" id="PTHR33939:SF1">
    <property type="entry name" value="DUF4371 DOMAIN-CONTAINING PROTEIN"/>
    <property type="match status" value="1"/>
</dbReference>
<dbReference type="EMBL" id="CAJOBF010013690">
    <property type="protein sequence ID" value="CAF4332160.1"/>
    <property type="molecule type" value="Genomic_DNA"/>
</dbReference>
<organism evidence="2 6">
    <name type="scientific">Rotaria magnacalcarata</name>
    <dbReference type="NCBI Taxonomy" id="392030"/>
    <lineage>
        <taxon>Eukaryota</taxon>
        <taxon>Metazoa</taxon>
        <taxon>Spiralia</taxon>
        <taxon>Gnathifera</taxon>
        <taxon>Rotifera</taxon>
        <taxon>Eurotatoria</taxon>
        <taxon>Bdelloidea</taxon>
        <taxon>Philodinida</taxon>
        <taxon>Philodinidae</taxon>
        <taxon>Rotaria</taxon>
    </lineage>
</organism>
<name>A0A816Y1D0_9BILA</name>
<dbReference type="Proteomes" id="UP000663842">
    <property type="component" value="Unassembled WGS sequence"/>
</dbReference>
<dbReference type="PANTHER" id="PTHR33939">
    <property type="entry name" value="PROTEIN CBG22215"/>
    <property type="match status" value="1"/>
</dbReference>
<feature type="compositionally biased region" description="Acidic residues" evidence="1">
    <location>
        <begin position="461"/>
        <end position="481"/>
    </location>
</feature>
<evidence type="ECO:0000256" key="1">
    <source>
        <dbReference type="SAM" id="MobiDB-lite"/>
    </source>
</evidence>
<evidence type="ECO:0008006" key="7">
    <source>
        <dbReference type="Google" id="ProtNLM"/>
    </source>
</evidence>
<dbReference type="AlphaFoldDB" id="A0A816Y1D0"/>
<evidence type="ECO:0000313" key="5">
    <source>
        <dbReference type="Proteomes" id="UP000663866"/>
    </source>
</evidence>
<sequence>MPTGISFRADTKELMFRIVKFVESKKEGPVIPLYNTTDRLEAMLGIGKTTVFKLRSEMRVLEEDDKHVGEDEVVLRRRTVPDVSASPKRSRRKRKLSFEYSDREFTEKEGYQFHVLLSEKIYPTTEKLLKRLQLNNPMFPIPSETSLWRSMKRLGFEYKRISKVSTPLDSVSFVAQRAKYFARLDEVRSNGSLIFYHDETWANSGEEKRVTWFDPNTGSGRLRNNDARGARIAISALLGENGFHLASVDIFKCQEEHNMDGDHFLQWMLQTALFLRLEHDTVILLMTLSSTDFMKLSGLSAKICIIIDNATWHNRLAEETKPPKRAWNKATIIDWLNTHQIKYPEHATKAQLLDIAFENVPEKKYIVDEAVKIYDIQIIRLPIKHCSLNPIELAWGAMKSYIRQNNTSFRLSDVERLASEWMTALDSSTAQSYIEHAQKYELVFRQADAFAEELEEQIKDENDEIDLSEDGEIELSEDAVA</sequence>